<dbReference type="EMBL" id="JAETWB010000012">
    <property type="protein sequence ID" value="MBL6080281.1"/>
    <property type="molecule type" value="Genomic_DNA"/>
</dbReference>
<keyword evidence="3" id="KW-1185">Reference proteome</keyword>
<evidence type="ECO:0000256" key="1">
    <source>
        <dbReference type="ARBA" id="ARBA00006987"/>
    </source>
</evidence>
<sequence>MPERPVRLVVPLAPGGSQDVLGRLLAQAVSGPLGQQVVVENRAGAGGVLAAETVARAAPDGLTIFLSTAGQLTIAKAIGRRLPYDPIEDFTPILWLADSPVALLAAPGLPVRTALELLRYAKAAREPLPYASTGIGTNTHLIMKDLSAREGLRVEHVPYRGAAAAFNDLQAGRIALMFVSVPSVLAVAPGQFKLLALASRERFPALPEVPTLVEAGVADFEASIWTALSAPAPLPEPVRARLATAFNEALHSELVTSRLDVLGAVPNGADGAAFGAMLRQDLERWTRVVAPLNLNLD</sequence>
<evidence type="ECO:0000313" key="2">
    <source>
        <dbReference type="EMBL" id="MBL6080281.1"/>
    </source>
</evidence>
<dbReference type="CDD" id="cd07012">
    <property type="entry name" value="PBP2_Bug_TTT"/>
    <property type="match status" value="1"/>
</dbReference>
<protein>
    <submittedName>
        <fullName evidence="2">Tripartite tricarboxylate transporter substrate binding protein</fullName>
    </submittedName>
</protein>
<dbReference type="PANTHER" id="PTHR42928:SF5">
    <property type="entry name" value="BLR1237 PROTEIN"/>
    <property type="match status" value="1"/>
</dbReference>
<dbReference type="PIRSF" id="PIRSF017082">
    <property type="entry name" value="YflP"/>
    <property type="match status" value="1"/>
</dbReference>
<name>A0ABS1U6H3_9PROT</name>
<dbReference type="InterPro" id="IPR042100">
    <property type="entry name" value="Bug_dom1"/>
</dbReference>
<dbReference type="Gene3D" id="3.40.190.10">
    <property type="entry name" value="Periplasmic binding protein-like II"/>
    <property type="match status" value="1"/>
</dbReference>
<dbReference type="SUPFAM" id="SSF53850">
    <property type="entry name" value="Periplasmic binding protein-like II"/>
    <property type="match status" value="1"/>
</dbReference>
<dbReference type="PANTHER" id="PTHR42928">
    <property type="entry name" value="TRICARBOXYLATE-BINDING PROTEIN"/>
    <property type="match status" value="1"/>
</dbReference>
<dbReference type="Gene3D" id="3.40.190.150">
    <property type="entry name" value="Bordetella uptake gene, domain 1"/>
    <property type="match status" value="1"/>
</dbReference>
<dbReference type="InterPro" id="IPR005064">
    <property type="entry name" value="BUG"/>
</dbReference>
<dbReference type="Pfam" id="PF03401">
    <property type="entry name" value="TctC"/>
    <property type="match status" value="1"/>
</dbReference>
<evidence type="ECO:0000313" key="3">
    <source>
        <dbReference type="Proteomes" id="UP000660885"/>
    </source>
</evidence>
<comment type="similarity">
    <text evidence="1">Belongs to the UPF0065 (bug) family.</text>
</comment>
<reference evidence="2 3" key="1">
    <citation type="submission" date="2021-01" db="EMBL/GenBank/DDBJ databases">
        <title>Belnapia mucosa sp. nov. and Belnapia arida sp. nov., isolated from the Tabernas Desert (Almeria, Spain).</title>
        <authorList>
            <person name="Molina-Menor E."/>
            <person name="Vidal-Verdu A."/>
            <person name="Calonge A."/>
            <person name="Satari L."/>
            <person name="Pereto J."/>
            <person name="Porcar M."/>
        </authorList>
    </citation>
    <scope>NUCLEOTIDE SEQUENCE [LARGE SCALE GENOMIC DNA]</scope>
    <source>
        <strain evidence="2 3">T18</strain>
    </source>
</reference>
<organism evidence="2 3">
    <name type="scientific">Belnapia arida</name>
    <dbReference type="NCBI Taxonomy" id="2804533"/>
    <lineage>
        <taxon>Bacteria</taxon>
        <taxon>Pseudomonadati</taxon>
        <taxon>Pseudomonadota</taxon>
        <taxon>Alphaproteobacteria</taxon>
        <taxon>Acetobacterales</taxon>
        <taxon>Roseomonadaceae</taxon>
        <taxon>Belnapia</taxon>
    </lineage>
</organism>
<proteinExistence type="inferred from homology"/>
<gene>
    <name evidence="2" type="ORF">JMJ56_19875</name>
</gene>
<comment type="caution">
    <text evidence="2">The sequence shown here is derived from an EMBL/GenBank/DDBJ whole genome shotgun (WGS) entry which is preliminary data.</text>
</comment>
<dbReference type="Proteomes" id="UP000660885">
    <property type="component" value="Unassembled WGS sequence"/>
</dbReference>
<dbReference type="RefSeq" id="WP_202833518.1">
    <property type="nucleotide sequence ID" value="NZ_JAETWB010000012.1"/>
</dbReference>
<accession>A0ABS1U6H3</accession>